<keyword evidence="2" id="KW-1185">Reference proteome</keyword>
<accession>A0AAU7EEB4</accession>
<evidence type="ECO:0000313" key="2">
    <source>
        <dbReference type="Proteomes" id="UP001224325"/>
    </source>
</evidence>
<evidence type="ECO:0000313" key="1">
    <source>
        <dbReference type="EMBL" id="XBL13628.1"/>
    </source>
</evidence>
<reference evidence="1" key="1">
    <citation type="submission" date="2024-04" db="EMBL/GenBank/DDBJ databases">
        <title>Mariniflexile litorale, isolated from the shallow sediments of the Sea of Japan.</title>
        <authorList>
            <person name="Romanenko L."/>
            <person name="Isaeva M."/>
        </authorList>
    </citation>
    <scope>NUCLEOTIDE SEQUENCE [LARGE SCALE GENOMIC DNA]</scope>
    <source>
        <strain evidence="1">KMM 9835</strain>
    </source>
</reference>
<dbReference type="Proteomes" id="UP001224325">
    <property type="component" value="Chromosome"/>
</dbReference>
<name>A0AAU7EEB4_9FLAO</name>
<proteinExistence type="predicted"/>
<evidence type="ECO:0008006" key="3">
    <source>
        <dbReference type="Google" id="ProtNLM"/>
    </source>
</evidence>
<sequence length="76" mass="8847">MPRKFKPGEWVKIKGHTSAPKMEVLKYVSKKDSIFGTIDNDTYLECVWYQNGDRKLEAFHQNKLIKLIETGGLFKT</sequence>
<dbReference type="RefSeq" id="WP_308993751.1">
    <property type="nucleotide sequence ID" value="NZ_CP155618.1"/>
</dbReference>
<dbReference type="EMBL" id="CP155618">
    <property type="protein sequence ID" value="XBL13628.1"/>
    <property type="molecule type" value="Genomic_DNA"/>
</dbReference>
<protein>
    <recommendedName>
        <fullName evidence="3">DUF2158 domain-containing protein</fullName>
    </recommendedName>
</protein>
<organism evidence="1 2">
    <name type="scientific">Mariniflexile litorale</name>
    <dbReference type="NCBI Taxonomy" id="3045158"/>
    <lineage>
        <taxon>Bacteria</taxon>
        <taxon>Pseudomonadati</taxon>
        <taxon>Bacteroidota</taxon>
        <taxon>Flavobacteriia</taxon>
        <taxon>Flavobacteriales</taxon>
        <taxon>Flavobacteriaceae</taxon>
        <taxon>Mariniflexile</taxon>
    </lineage>
</organism>
<dbReference type="AlphaFoldDB" id="A0AAU7EEB4"/>
<gene>
    <name evidence="1" type="ORF">QLS71_015040</name>
</gene>
<dbReference type="KEGG" id="mlil:QLS71_015040"/>